<evidence type="ECO:0000313" key="1">
    <source>
        <dbReference type="EMBL" id="NHE59595.1"/>
    </source>
</evidence>
<organism evidence="1 2">
    <name type="scientific">Cyclobacterium plantarum</name>
    <dbReference type="NCBI Taxonomy" id="2716263"/>
    <lineage>
        <taxon>Bacteria</taxon>
        <taxon>Pseudomonadati</taxon>
        <taxon>Bacteroidota</taxon>
        <taxon>Cytophagia</taxon>
        <taxon>Cytophagales</taxon>
        <taxon>Cyclobacteriaceae</taxon>
        <taxon>Cyclobacterium</taxon>
    </lineage>
</organism>
<keyword evidence="2" id="KW-1185">Reference proteome</keyword>
<dbReference type="EMBL" id="JAANYN010000015">
    <property type="protein sequence ID" value="NHE59595.1"/>
    <property type="molecule type" value="Genomic_DNA"/>
</dbReference>
<accession>A0ABX0HCI8</accession>
<proteinExistence type="predicted"/>
<dbReference type="InterPro" id="IPR011067">
    <property type="entry name" value="Plasmid_toxin/cell-grow_inhib"/>
</dbReference>
<name>A0ABX0HCI8_9BACT</name>
<dbReference type="SUPFAM" id="SSF50118">
    <property type="entry name" value="Cell growth inhibitor/plasmid maintenance toxic component"/>
    <property type="match status" value="1"/>
</dbReference>
<protein>
    <submittedName>
        <fullName evidence="1">Type II toxin-antitoxin system PemK/MazF family toxin</fullName>
    </submittedName>
</protein>
<comment type="caution">
    <text evidence="1">The sequence shown here is derived from an EMBL/GenBank/DDBJ whole genome shotgun (WGS) entry which is preliminary data.</text>
</comment>
<dbReference type="Gene3D" id="2.30.30.110">
    <property type="match status" value="1"/>
</dbReference>
<dbReference type="InterPro" id="IPR003477">
    <property type="entry name" value="PemK-like"/>
</dbReference>
<dbReference type="Pfam" id="PF02452">
    <property type="entry name" value="PemK_toxin"/>
    <property type="match status" value="1"/>
</dbReference>
<evidence type="ECO:0000313" key="2">
    <source>
        <dbReference type="Proteomes" id="UP000649799"/>
    </source>
</evidence>
<reference evidence="1 2" key="1">
    <citation type="submission" date="2020-03" db="EMBL/GenBank/DDBJ databases">
        <title>Cyclobacterium plantarum sp. nov., a marine bacterium isolated from a coastal-marine wetland.</title>
        <authorList>
            <person name="Sanchez-Porro C."/>
            <person name="Ventosa A."/>
            <person name="Amoozegar M."/>
        </authorList>
    </citation>
    <scope>NUCLEOTIDE SEQUENCE [LARGE SCALE GENOMIC DNA]</scope>
    <source>
        <strain evidence="1 2">GBPx2</strain>
    </source>
</reference>
<gene>
    <name evidence="1" type="ORF">G9Q97_22525</name>
</gene>
<sequence length="113" mass="12674">MKHKIVLVPFPFDDFSATKVRPAVCLTNTIGEYHHVIIAFISSKTPNIPAVSDIVIRENSDDFSITGLAVNSVVRLHRLVTIPKNLIKRQLGELSATQQHAVNKKLKLMFELQ</sequence>
<dbReference type="Proteomes" id="UP000649799">
    <property type="component" value="Unassembled WGS sequence"/>
</dbReference>